<dbReference type="SMART" id="SM00353">
    <property type="entry name" value="HLH"/>
    <property type="match status" value="1"/>
</dbReference>
<keyword evidence="2" id="KW-0805">Transcription regulation</keyword>
<evidence type="ECO:0000256" key="6">
    <source>
        <dbReference type="SAM" id="MobiDB-lite"/>
    </source>
</evidence>
<evidence type="ECO:0000259" key="7">
    <source>
        <dbReference type="PROSITE" id="PS50888"/>
    </source>
</evidence>
<evidence type="ECO:0000256" key="2">
    <source>
        <dbReference type="ARBA" id="ARBA00023015"/>
    </source>
</evidence>
<organism evidence="8 9">
    <name type="scientific">Anopheles dirus</name>
    <dbReference type="NCBI Taxonomy" id="7168"/>
    <lineage>
        <taxon>Eukaryota</taxon>
        <taxon>Metazoa</taxon>
        <taxon>Ecdysozoa</taxon>
        <taxon>Arthropoda</taxon>
        <taxon>Hexapoda</taxon>
        <taxon>Insecta</taxon>
        <taxon>Pterygota</taxon>
        <taxon>Neoptera</taxon>
        <taxon>Endopterygota</taxon>
        <taxon>Diptera</taxon>
        <taxon>Nematocera</taxon>
        <taxon>Culicoidea</taxon>
        <taxon>Culicidae</taxon>
        <taxon>Anophelinae</taxon>
        <taxon>Anopheles</taxon>
    </lineage>
</organism>
<evidence type="ECO:0000256" key="5">
    <source>
        <dbReference type="ARBA" id="ARBA00023242"/>
    </source>
</evidence>
<evidence type="ECO:0000313" key="9">
    <source>
        <dbReference type="Proteomes" id="UP000075884"/>
    </source>
</evidence>
<keyword evidence="9" id="KW-1185">Reference proteome</keyword>
<dbReference type="GO" id="GO:0032502">
    <property type="term" value="P:developmental process"/>
    <property type="evidence" value="ECO:0007669"/>
    <property type="project" value="TreeGrafter"/>
</dbReference>
<dbReference type="FunFam" id="4.10.280.10:FF:000010">
    <property type="entry name" value="Scleraxis bHLH transcription factor"/>
    <property type="match status" value="1"/>
</dbReference>
<evidence type="ECO:0000256" key="4">
    <source>
        <dbReference type="ARBA" id="ARBA00023163"/>
    </source>
</evidence>
<dbReference type="Gene3D" id="4.10.280.10">
    <property type="entry name" value="Helix-loop-helix DNA-binding domain"/>
    <property type="match status" value="1"/>
</dbReference>
<reference evidence="9" key="1">
    <citation type="submission" date="2013-03" db="EMBL/GenBank/DDBJ databases">
        <title>The Genome Sequence of Anopheles dirus WRAIR2.</title>
        <authorList>
            <consortium name="The Broad Institute Genomics Platform"/>
            <person name="Neafsey D.E."/>
            <person name="Walton C."/>
            <person name="Walker B."/>
            <person name="Young S.K."/>
            <person name="Zeng Q."/>
            <person name="Gargeya S."/>
            <person name="Fitzgerald M."/>
            <person name="Haas B."/>
            <person name="Abouelleil A."/>
            <person name="Allen A.W."/>
            <person name="Alvarado L."/>
            <person name="Arachchi H.M."/>
            <person name="Berlin A.M."/>
            <person name="Chapman S.B."/>
            <person name="Gainer-Dewar J."/>
            <person name="Goldberg J."/>
            <person name="Griggs A."/>
            <person name="Gujja S."/>
            <person name="Hansen M."/>
            <person name="Howarth C."/>
            <person name="Imamovic A."/>
            <person name="Ireland A."/>
            <person name="Larimer J."/>
            <person name="McCowan C."/>
            <person name="Murphy C."/>
            <person name="Pearson M."/>
            <person name="Poon T.W."/>
            <person name="Priest M."/>
            <person name="Roberts A."/>
            <person name="Saif S."/>
            <person name="Shea T."/>
            <person name="Sisk P."/>
            <person name="Sykes S."/>
            <person name="Wortman J."/>
            <person name="Nusbaum C."/>
            <person name="Birren B."/>
        </authorList>
    </citation>
    <scope>NUCLEOTIDE SEQUENCE [LARGE SCALE GENOMIC DNA]</scope>
    <source>
        <strain evidence="9">WRAIR2</strain>
    </source>
</reference>
<dbReference type="GO" id="GO:0046983">
    <property type="term" value="F:protein dimerization activity"/>
    <property type="evidence" value="ECO:0007669"/>
    <property type="project" value="InterPro"/>
</dbReference>
<comment type="subcellular location">
    <subcellularLocation>
        <location evidence="1">Nucleus</location>
    </subcellularLocation>
</comment>
<keyword evidence="4" id="KW-0804">Transcription</keyword>
<feature type="domain" description="BHLH" evidence="7">
    <location>
        <begin position="34"/>
        <end position="86"/>
    </location>
</feature>
<dbReference type="EnsemblMetazoa" id="ADIR008037-RB">
    <property type="protein sequence ID" value="ADIR008037-PB"/>
    <property type="gene ID" value="ADIR008037"/>
</dbReference>
<feature type="region of interest" description="Disordered" evidence="6">
    <location>
        <begin position="220"/>
        <end position="278"/>
    </location>
</feature>
<dbReference type="Pfam" id="PF00010">
    <property type="entry name" value="HLH"/>
    <property type="match status" value="1"/>
</dbReference>
<dbReference type="GO" id="GO:0000977">
    <property type="term" value="F:RNA polymerase II transcription regulatory region sequence-specific DNA binding"/>
    <property type="evidence" value="ECO:0007669"/>
    <property type="project" value="TreeGrafter"/>
</dbReference>
<feature type="compositionally biased region" description="Basic residues" evidence="6">
    <location>
        <begin position="234"/>
        <end position="248"/>
    </location>
</feature>
<evidence type="ECO:0000313" key="8">
    <source>
        <dbReference type="EnsemblMetazoa" id="ADIR008037-PB"/>
    </source>
</evidence>
<dbReference type="SUPFAM" id="SSF47459">
    <property type="entry name" value="HLH, helix-loop-helix DNA-binding domain"/>
    <property type="match status" value="1"/>
</dbReference>
<evidence type="ECO:0000256" key="3">
    <source>
        <dbReference type="ARBA" id="ARBA00023125"/>
    </source>
</evidence>
<dbReference type="GO" id="GO:0005634">
    <property type="term" value="C:nucleus"/>
    <property type="evidence" value="ECO:0007669"/>
    <property type="project" value="UniProtKB-SubCell"/>
</dbReference>
<accession>A0A9I3E2H7</accession>
<reference evidence="8" key="2">
    <citation type="submission" date="2023-03" db="UniProtKB">
        <authorList>
            <consortium name="EnsemblMetazoa"/>
        </authorList>
    </citation>
    <scope>IDENTIFICATION</scope>
    <source>
        <strain evidence="8">WRAIR2</strain>
    </source>
</reference>
<dbReference type="Proteomes" id="UP000075884">
    <property type="component" value="Unassembled WGS sequence"/>
</dbReference>
<feature type="region of interest" description="Disordered" evidence="6">
    <location>
        <begin position="118"/>
        <end position="145"/>
    </location>
</feature>
<sequence length="391" mass="43272">MPKRKKAPSPKFDLLEDGFDDDLSSNDDKPGTPIQRNAANARERARMRVLSKAFFNLKRNIPWVPADTKLSKLDTLRLAKNYITYLAATLDGQSVEDFSTNLAQPPKTAWPFIFQQVQPHETSKSKHQQQPQPTTPPNVGQSTCSTDQQKWLDFHQKDVTSGRLGPENIKSQSVAPSNVLLGFPENHAVSSSSASSSSSMEGVIEYGAFGDPLGIAANSAAHHQHPQQQESQQHQHHHQHQHHPHQRPQHSLMPQDQHQLHQHAQHYQTSGGMPMHTDGCHMGGAMGMSGAYHRQHMASIGSMAFHLPTSSTARNEQIEAPATATADDATECRSIHMFHRSAEVARLSSERCHLRSAGAGKYQISKRRTIERLVGIPGKPCRFVVVGVVIV</sequence>
<dbReference type="PANTHER" id="PTHR23349">
    <property type="entry name" value="BASIC HELIX-LOOP-HELIX TRANSCRIPTION FACTOR, TWIST"/>
    <property type="match status" value="1"/>
</dbReference>
<dbReference type="InterPro" id="IPR050283">
    <property type="entry name" value="E-box_TF_Regulators"/>
</dbReference>
<keyword evidence="5" id="KW-0539">Nucleus</keyword>
<keyword evidence="3" id="KW-0238">DNA-binding</keyword>
<evidence type="ECO:0000256" key="1">
    <source>
        <dbReference type="ARBA" id="ARBA00004123"/>
    </source>
</evidence>
<dbReference type="InterPro" id="IPR011598">
    <property type="entry name" value="bHLH_dom"/>
</dbReference>
<dbReference type="InterPro" id="IPR036638">
    <property type="entry name" value="HLH_DNA-bd_sf"/>
</dbReference>
<name>A0A9I3E2H7_9DIPT</name>
<dbReference type="PROSITE" id="PS50888">
    <property type="entry name" value="BHLH"/>
    <property type="match status" value="1"/>
</dbReference>
<feature type="compositionally biased region" description="Acidic residues" evidence="6">
    <location>
        <begin position="15"/>
        <end position="25"/>
    </location>
</feature>
<dbReference type="AlphaFoldDB" id="A0A9I3E2H7"/>
<dbReference type="PANTHER" id="PTHR23349:SF72">
    <property type="entry name" value="HLH54F"/>
    <property type="match status" value="1"/>
</dbReference>
<proteinExistence type="predicted"/>
<dbReference type="GO" id="GO:0000981">
    <property type="term" value="F:DNA-binding transcription factor activity, RNA polymerase II-specific"/>
    <property type="evidence" value="ECO:0007669"/>
    <property type="project" value="TreeGrafter"/>
</dbReference>
<feature type="region of interest" description="Disordered" evidence="6">
    <location>
        <begin position="1"/>
        <end position="42"/>
    </location>
</feature>
<protein>
    <recommendedName>
        <fullName evidence="7">BHLH domain-containing protein</fullName>
    </recommendedName>
</protein>